<dbReference type="OrthoDB" id="8396672at2"/>
<organism evidence="1 2">
    <name type="scientific">Sinorhizobium saheli</name>
    <dbReference type="NCBI Taxonomy" id="36856"/>
    <lineage>
        <taxon>Bacteria</taxon>
        <taxon>Pseudomonadati</taxon>
        <taxon>Pseudomonadota</taxon>
        <taxon>Alphaproteobacteria</taxon>
        <taxon>Hyphomicrobiales</taxon>
        <taxon>Rhizobiaceae</taxon>
        <taxon>Sinorhizobium/Ensifer group</taxon>
        <taxon>Sinorhizobium</taxon>
    </lineage>
</organism>
<dbReference type="RefSeq" id="WP_064842674.1">
    <property type="nucleotide sequence ID" value="NZ_LNQB01000061.1"/>
</dbReference>
<comment type="caution">
    <text evidence="1">The sequence shown here is derived from an EMBL/GenBank/DDBJ whole genome shotgun (WGS) entry which is preliminary data.</text>
</comment>
<sequence length="62" mass="7088">MTKTWQRDEAEARIREVLDAAKTHGSQTVIDRDGTYAIVFTRRKQGLEKLFSKPGPLREGDL</sequence>
<keyword evidence="2" id="KW-1185">Reference proteome</keyword>
<accession>A0A178YNU4</accession>
<evidence type="ECO:0000313" key="1">
    <source>
        <dbReference type="EMBL" id="OAP48435.1"/>
    </source>
</evidence>
<reference evidence="1 2" key="1">
    <citation type="submission" date="2015-11" db="EMBL/GenBank/DDBJ databases">
        <title>Ensifer anhuiense sp. nov., an effective nitrogen fixation bacterium with Glycine soja.</title>
        <authorList>
            <person name="Yan H."/>
            <person name="Chen W."/>
        </authorList>
    </citation>
    <scope>NUCLEOTIDE SEQUENCE [LARGE SCALE GENOMIC DNA]</scope>
    <source>
        <strain evidence="1 2">LMG 7837</strain>
    </source>
</reference>
<name>A0A178YNU4_SINSA</name>
<proteinExistence type="predicted"/>
<dbReference type="Gene3D" id="3.40.1620.10">
    <property type="entry name" value="YefM-like domain"/>
    <property type="match status" value="1"/>
</dbReference>
<dbReference type="Proteomes" id="UP000078507">
    <property type="component" value="Unassembled WGS sequence"/>
</dbReference>
<protein>
    <submittedName>
        <fullName evidence="1">Uncharacterized protein</fullName>
    </submittedName>
</protein>
<evidence type="ECO:0000313" key="2">
    <source>
        <dbReference type="Proteomes" id="UP000078507"/>
    </source>
</evidence>
<dbReference type="AlphaFoldDB" id="A0A178YNU4"/>
<dbReference type="EMBL" id="LNQB01000061">
    <property type="protein sequence ID" value="OAP48435.1"/>
    <property type="molecule type" value="Genomic_DNA"/>
</dbReference>
<gene>
    <name evidence="1" type="ORF">ATB98_24090</name>
</gene>